<reference evidence="1" key="1">
    <citation type="submission" date="2021-01" db="EMBL/GenBank/DDBJ databases">
        <title>Whole genome shotgun sequence of Dactylosporangium siamense NBRC 106093.</title>
        <authorList>
            <person name="Komaki H."/>
            <person name="Tamura T."/>
        </authorList>
    </citation>
    <scope>NUCLEOTIDE SEQUENCE</scope>
    <source>
        <strain evidence="1">NBRC 106093</strain>
    </source>
</reference>
<accession>A0A919UFS0</accession>
<organism evidence="1 2">
    <name type="scientific">Dactylosporangium siamense</name>
    <dbReference type="NCBI Taxonomy" id="685454"/>
    <lineage>
        <taxon>Bacteria</taxon>
        <taxon>Bacillati</taxon>
        <taxon>Actinomycetota</taxon>
        <taxon>Actinomycetes</taxon>
        <taxon>Micromonosporales</taxon>
        <taxon>Micromonosporaceae</taxon>
        <taxon>Dactylosporangium</taxon>
    </lineage>
</organism>
<protein>
    <submittedName>
        <fullName evidence="1">Uncharacterized protein</fullName>
    </submittedName>
</protein>
<name>A0A919UFS0_9ACTN</name>
<evidence type="ECO:0000313" key="1">
    <source>
        <dbReference type="EMBL" id="GIG49900.1"/>
    </source>
</evidence>
<sequence length="100" mass="11134">METSLQHENRMVLDVVQAALGLIPKEMTAISIVVDHDLVILHFAVVERSAQVDEDIEDLVSDVFALQDGPINIEARVFVGSPRGEWPGFSGRRVYLAKDF</sequence>
<proteinExistence type="predicted"/>
<dbReference type="EMBL" id="BONQ01000126">
    <property type="protein sequence ID" value="GIG49900.1"/>
    <property type="molecule type" value="Genomic_DNA"/>
</dbReference>
<keyword evidence="2" id="KW-1185">Reference proteome</keyword>
<comment type="caution">
    <text evidence="1">The sequence shown here is derived from an EMBL/GenBank/DDBJ whole genome shotgun (WGS) entry which is preliminary data.</text>
</comment>
<dbReference type="RefSeq" id="WP_239136512.1">
    <property type="nucleotide sequence ID" value="NZ_BAAAVW010000029.1"/>
</dbReference>
<evidence type="ECO:0000313" key="2">
    <source>
        <dbReference type="Proteomes" id="UP000660611"/>
    </source>
</evidence>
<dbReference type="AlphaFoldDB" id="A0A919UFS0"/>
<gene>
    <name evidence="1" type="ORF">Dsi01nite_079410</name>
</gene>
<dbReference type="Proteomes" id="UP000660611">
    <property type="component" value="Unassembled WGS sequence"/>
</dbReference>